<sequence>MYRANRPNLIYFLFFLFLTGLLLVYLPAARAEAYLRVSKKGVIYYFFSTRGTKAEKRTAGPPPVIRFHRAMGRKITPQELHPILHEASGKYGVPPSLIKAVIRVESGFNPVAVSPKGAQGLMQLMPETAAELEVADPFDIRENILAGTRYLHMLLKKFNNRLPQALAAYNAGPQRVEKSRTIPPIPETQEYVRQVCLNFLHYEAENSGKPKK</sequence>
<dbReference type="EMBL" id="DTHB01000056">
    <property type="protein sequence ID" value="HGB15568.1"/>
    <property type="molecule type" value="Genomic_DNA"/>
</dbReference>
<dbReference type="PANTHER" id="PTHR37423:SF2">
    <property type="entry name" value="MEMBRANE-BOUND LYTIC MUREIN TRANSGLYCOSYLASE C"/>
    <property type="match status" value="1"/>
</dbReference>
<dbReference type="PROSITE" id="PS00922">
    <property type="entry name" value="TRANSGLYCOSYLASE"/>
    <property type="match status" value="1"/>
</dbReference>
<dbReference type="InterPro" id="IPR008258">
    <property type="entry name" value="Transglycosylase_SLT_dom_1"/>
</dbReference>
<dbReference type="GO" id="GO:0016020">
    <property type="term" value="C:membrane"/>
    <property type="evidence" value="ECO:0007669"/>
    <property type="project" value="InterPro"/>
</dbReference>
<comment type="caution">
    <text evidence="3">The sequence shown here is derived from an EMBL/GenBank/DDBJ whole genome shotgun (WGS) entry which is preliminary data.</text>
</comment>
<evidence type="ECO:0000313" key="3">
    <source>
        <dbReference type="EMBL" id="HGB15568.1"/>
    </source>
</evidence>
<dbReference type="Pfam" id="PF01464">
    <property type="entry name" value="SLT"/>
    <property type="match status" value="1"/>
</dbReference>
<dbReference type="CDD" id="cd00254">
    <property type="entry name" value="LT-like"/>
    <property type="match status" value="1"/>
</dbReference>
<dbReference type="InterPro" id="IPR023346">
    <property type="entry name" value="Lysozyme-like_dom_sf"/>
</dbReference>
<organism evidence="3">
    <name type="scientific">Desulfobacca acetoxidans</name>
    <dbReference type="NCBI Taxonomy" id="60893"/>
    <lineage>
        <taxon>Bacteria</taxon>
        <taxon>Pseudomonadati</taxon>
        <taxon>Thermodesulfobacteriota</taxon>
        <taxon>Desulfobaccia</taxon>
        <taxon>Desulfobaccales</taxon>
        <taxon>Desulfobaccaceae</taxon>
        <taxon>Desulfobacca</taxon>
    </lineage>
</organism>
<name>A0A7C3WIU0_9BACT</name>
<dbReference type="AlphaFoldDB" id="A0A7C3WIU0"/>
<gene>
    <name evidence="3" type="ORF">ENV62_10090</name>
</gene>
<evidence type="ECO:0000256" key="1">
    <source>
        <dbReference type="ARBA" id="ARBA00007734"/>
    </source>
</evidence>
<accession>A0A7C3WIU0</accession>
<dbReference type="GO" id="GO:0000270">
    <property type="term" value="P:peptidoglycan metabolic process"/>
    <property type="evidence" value="ECO:0007669"/>
    <property type="project" value="InterPro"/>
</dbReference>
<proteinExistence type="inferred from homology"/>
<dbReference type="GO" id="GO:0008933">
    <property type="term" value="F:peptidoglycan lytic transglycosylase activity"/>
    <property type="evidence" value="ECO:0007669"/>
    <property type="project" value="InterPro"/>
</dbReference>
<dbReference type="PANTHER" id="PTHR37423">
    <property type="entry name" value="SOLUBLE LYTIC MUREIN TRANSGLYCOSYLASE-RELATED"/>
    <property type="match status" value="1"/>
</dbReference>
<dbReference type="Gene3D" id="1.10.530.10">
    <property type="match status" value="1"/>
</dbReference>
<dbReference type="SUPFAM" id="SSF53955">
    <property type="entry name" value="Lysozyme-like"/>
    <property type="match status" value="1"/>
</dbReference>
<protein>
    <submittedName>
        <fullName evidence="3">Lytic transglycosylase domain-containing protein</fullName>
    </submittedName>
</protein>
<reference evidence="3" key="1">
    <citation type="journal article" date="2020" name="mSystems">
        <title>Genome- and Community-Level Interaction Insights into Carbon Utilization and Element Cycling Functions of Hydrothermarchaeota in Hydrothermal Sediment.</title>
        <authorList>
            <person name="Zhou Z."/>
            <person name="Liu Y."/>
            <person name="Xu W."/>
            <person name="Pan J."/>
            <person name="Luo Z.H."/>
            <person name="Li M."/>
        </authorList>
    </citation>
    <scope>NUCLEOTIDE SEQUENCE [LARGE SCALE GENOMIC DNA]</scope>
    <source>
        <strain evidence="3">SpSt-776</strain>
    </source>
</reference>
<evidence type="ECO:0000259" key="2">
    <source>
        <dbReference type="Pfam" id="PF01464"/>
    </source>
</evidence>
<comment type="similarity">
    <text evidence="1">Belongs to the transglycosylase Slt family.</text>
</comment>
<dbReference type="InterPro" id="IPR000189">
    <property type="entry name" value="Transglyc_AS"/>
</dbReference>
<feature type="domain" description="Transglycosylase SLT" evidence="2">
    <location>
        <begin position="85"/>
        <end position="181"/>
    </location>
</feature>